<dbReference type="Proteomes" id="UP000053144">
    <property type="component" value="Chromosome 7"/>
</dbReference>
<proteinExistence type="predicted"/>
<evidence type="ECO:0000313" key="3">
    <source>
        <dbReference type="Proteomes" id="UP000053144"/>
    </source>
</evidence>
<accession>A0A0L9UXC1</accession>
<feature type="region of interest" description="Disordered" evidence="1">
    <location>
        <begin position="19"/>
        <end position="43"/>
    </location>
</feature>
<reference evidence="3" key="1">
    <citation type="journal article" date="2015" name="Proc. Natl. Acad. Sci. U.S.A.">
        <title>Genome sequencing of adzuki bean (Vigna angularis) provides insight into high starch and low fat accumulation and domestication.</title>
        <authorList>
            <person name="Yang K."/>
            <person name="Tian Z."/>
            <person name="Chen C."/>
            <person name="Luo L."/>
            <person name="Zhao B."/>
            <person name="Wang Z."/>
            <person name="Yu L."/>
            <person name="Li Y."/>
            <person name="Sun Y."/>
            <person name="Li W."/>
            <person name="Chen Y."/>
            <person name="Li Y."/>
            <person name="Zhang Y."/>
            <person name="Ai D."/>
            <person name="Zhao J."/>
            <person name="Shang C."/>
            <person name="Ma Y."/>
            <person name="Wu B."/>
            <person name="Wang M."/>
            <person name="Gao L."/>
            <person name="Sun D."/>
            <person name="Zhang P."/>
            <person name="Guo F."/>
            <person name="Wang W."/>
            <person name="Li Y."/>
            <person name="Wang J."/>
            <person name="Varshney R.K."/>
            <person name="Wang J."/>
            <person name="Ling H.Q."/>
            <person name="Wan P."/>
        </authorList>
    </citation>
    <scope>NUCLEOTIDE SEQUENCE</scope>
    <source>
        <strain evidence="3">cv. Jingnong 6</strain>
    </source>
</reference>
<evidence type="ECO:0000256" key="1">
    <source>
        <dbReference type="SAM" id="MobiDB-lite"/>
    </source>
</evidence>
<gene>
    <name evidence="2" type="ORF">LR48_Vigan07g118900</name>
</gene>
<feature type="region of interest" description="Disordered" evidence="1">
    <location>
        <begin position="119"/>
        <end position="203"/>
    </location>
</feature>
<feature type="compositionally biased region" description="Polar residues" evidence="1">
    <location>
        <begin position="145"/>
        <end position="156"/>
    </location>
</feature>
<name>A0A0L9UXC1_PHAAN</name>
<organism evidence="2 3">
    <name type="scientific">Phaseolus angularis</name>
    <name type="common">Azuki bean</name>
    <name type="synonym">Vigna angularis</name>
    <dbReference type="NCBI Taxonomy" id="3914"/>
    <lineage>
        <taxon>Eukaryota</taxon>
        <taxon>Viridiplantae</taxon>
        <taxon>Streptophyta</taxon>
        <taxon>Embryophyta</taxon>
        <taxon>Tracheophyta</taxon>
        <taxon>Spermatophyta</taxon>
        <taxon>Magnoliopsida</taxon>
        <taxon>eudicotyledons</taxon>
        <taxon>Gunneridae</taxon>
        <taxon>Pentapetalae</taxon>
        <taxon>rosids</taxon>
        <taxon>fabids</taxon>
        <taxon>Fabales</taxon>
        <taxon>Fabaceae</taxon>
        <taxon>Papilionoideae</taxon>
        <taxon>50 kb inversion clade</taxon>
        <taxon>NPAAA clade</taxon>
        <taxon>indigoferoid/millettioid clade</taxon>
        <taxon>Phaseoleae</taxon>
        <taxon>Vigna</taxon>
    </lineage>
</organism>
<dbReference type="EMBL" id="CM003377">
    <property type="protein sequence ID" value="KOM47485.1"/>
    <property type="molecule type" value="Genomic_DNA"/>
</dbReference>
<evidence type="ECO:0000313" key="2">
    <source>
        <dbReference type="EMBL" id="KOM47485.1"/>
    </source>
</evidence>
<feature type="compositionally biased region" description="Low complexity" evidence="1">
    <location>
        <begin position="165"/>
        <end position="176"/>
    </location>
</feature>
<sequence length="203" mass="23386">MRLLMSSKRNNRQRLVIKLHDKEEEQDSKGRTVHDDSRKAQPKLGKHVRFKSRLWIVKDYKEDGAIEIESPHLRRVKEVDRKQLMSWCDDRKIDTNIKDGTAFFTNLLAGFAAQGWPPHRARDSRLQYSKGKRRNQINPIPASSFPLSMSNTSSLSKIVWREEQAQASRAGAAEAPAMEEEDEDDNFEDAKEGEEKDSDDSMS</sequence>
<dbReference type="AlphaFoldDB" id="A0A0L9UXC1"/>
<feature type="compositionally biased region" description="Acidic residues" evidence="1">
    <location>
        <begin position="177"/>
        <end position="187"/>
    </location>
</feature>
<dbReference type="Gramene" id="KOM47485">
    <property type="protein sequence ID" value="KOM47485"/>
    <property type="gene ID" value="LR48_Vigan07g118900"/>
</dbReference>
<protein>
    <submittedName>
        <fullName evidence="2">Uncharacterized protein</fullName>
    </submittedName>
</protein>
<feature type="compositionally biased region" description="Basic and acidic residues" evidence="1">
    <location>
        <begin position="19"/>
        <end position="39"/>
    </location>
</feature>